<accession>A0A1S4D5S4</accession>
<dbReference type="OrthoDB" id="10269227at2759"/>
<name>A0A1S4D5S4_TOBAC</name>
<sequence>MEKITGKVFAFMMVTMILFAGQLMADQVTEVCLCRKSPQGETDVEKCLRNCQNYCHITHTKAKNMIETNQICLCRVASQGKHDVESCMRSCKSYCHIDTTS</sequence>
<protein>
    <submittedName>
        <fullName evidence="2">Uncharacterized protein</fullName>
    </submittedName>
</protein>
<feature type="chain" id="PRO_5010259375" evidence="1">
    <location>
        <begin position="26"/>
        <end position="101"/>
    </location>
</feature>
<keyword evidence="1" id="KW-0732">Signal</keyword>
<reference evidence="2" key="1">
    <citation type="submission" date="2025-08" db="UniProtKB">
        <authorList>
            <consortium name="RefSeq"/>
        </authorList>
    </citation>
    <scope>IDENTIFICATION</scope>
</reference>
<dbReference type="RefSeq" id="XP_016508780.1">
    <property type="nucleotide sequence ID" value="XM_016653294.1"/>
</dbReference>
<dbReference type="KEGG" id="nta:107826331"/>
<evidence type="ECO:0000256" key="1">
    <source>
        <dbReference type="SAM" id="SignalP"/>
    </source>
</evidence>
<gene>
    <name evidence="2" type="primary">LOC107826331</name>
</gene>
<proteinExistence type="predicted"/>
<evidence type="ECO:0000313" key="2">
    <source>
        <dbReference type="RefSeq" id="XP_016508780.1"/>
    </source>
</evidence>
<dbReference type="PaxDb" id="4097-A0A1S4D5S4"/>
<dbReference type="AlphaFoldDB" id="A0A1S4D5S4"/>
<organism evidence="2">
    <name type="scientific">Nicotiana tabacum</name>
    <name type="common">Common tobacco</name>
    <dbReference type="NCBI Taxonomy" id="4097"/>
    <lineage>
        <taxon>Eukaryota</taxon>
        <taxon>Viridiplantae</taxon>
        <taxon>Streptophyta</taxon>
        <taxon>Embryophyta</taxon>
        <taxon>Tracheophyta</taxon>
        <taxon>Spermatophyta</taxon>
        <taxon>Magnoliopsida</taxon>
        <taxon>eudicotyledons</taxon>
        <taxon>Gunneridae</taxon>
        <taxon>Pentapetalae</taxon>
        <taxon>asterids</taxon>
        <taxon>lamiids</taxon>
        <taxon>Solanales</taxon>
        <taxon>Solanaceae</taxon>
        <taxon>Nicotianoideae</taxon>
        <taxon>Nicotianeae</taxon>
        <taxon>Nicotiana</taxon>
    </lineage>
</organism>
<feature type="signal peptide" evidence="1">
    <location>
        <begin position="1"/>
        <end position="25"/>
    </location>
</feature>